<dbReference type="InterPro" id="IPR003370">
    <property type="entry name" value="Chromate_transpt"/>
</dbReference>
<feature type="transmembrane region" description="Helical" evidence="7">
    <location>
        <begin position="46"/>
        <end position="65"/>
    </location>
</feature>
<sequence length="195" mass="21751">MKKLLKIFLIFFKIGSFTFGGGYAMLPIIKRELVDNLNWITEKDIYNYYAIGQSTPGIIAVNTATMTGYSLKGIKGALAATTGFIMPSLIIITLIASFFKRFQQIDLFQHAFAAIQIAVVALIIDIVIKMWQKSDKTRASLLIFLIAFLLLVIFKISPVFVILGSAAAGIIIQYLRGNLETAYYDYQNKDQGSDK</sequence>
<evidence type="ECO:0000256" key="6">
    <source>
        <dbReference type="ARBA" id="ARBA00023136"/>
    </source>
</evidence>
<keyword evidence="5 7" id="KW-1133">Transmembrane helix</keyword>
<dbReference type="EMBL" id="FTNC01000006">
    <property type="protein sequence ID" value="SIQ60814.1"/>
    <property type="molecule type" value="Genomic_DNA"/>
</dbReference>
<keyword evidence="3" id="KW-1003">Cell membrane</keyword>
<keyword evidence="6 7" id="KW-0472">Membrane</keyword>
<evidence type="ECO:0000313" key="9">
    <source>
        <dbReference type="Proteomes" id="UP000185669"/>
    </source>
</evidence>
<evidence type="ECO:0000256" key="1">
    <source>
        <dbReference type="ARBA" id="ARBA00004651"/>
    </source>
</evidence>
<dbReference type="AlphaFoldDB" id="A0A1N6U5C4"/>
<dbReference type="GO" id="GO:0005886">
    <property type="term" value="C:plasma membrane"/>
    <property type="evidence" value="ECO:0007669"/>
    <property type="project" value="UniProtKB-SubCell"/>
</dbReference>
<evidence type="ECO:0000256" key="2">
    <source>
        <dbReference type="ARBA" id="ARBA00005262"/>
    </source>
</evidence>
<dbReference type="STRING" id="56779.SAMN05421834_10646"/>
<comment type="similarity">
    <text evidence="2">Belongs to the chromate ion transporter (CHR) (TC 2.A.51) family.</text>
</comment>
<dbReference type="GO" id="GO:0015109">
    <property type="term" value="F:chromate transmembrane transporter activity"/>
    <property type="evidence" value="ECO:0007669"/>
    <property type="project" value="InterPro"/>
</dbReference>
<keyword evidence="4 7" id="KW-0812">Transmembrane</keyword>
<evidence type="ECO:0000256" key="3">
    <source>
        <dbReference type="ARBA" id="ARBA00022475"/>
    </source>
</evidence>
<dbReference type="PANTHER" id="PTHR43663">
    <property type="entry name" value="CHROMATE TRANSPORT PROTEIN-RELATED"/>
    <property type="match status" value="1"/>
</dbReference>
<reference evidence="9" key="1">
    <citation type="submission" date="2017-01" db="EMBL/GenBank/DDBJ databases">
        <authorList>
            <person name="Varghese N."/>
            <person name="Submissions S."/>
        </authorList>
    </citation>
    <scope>NUCLEOTIDE SEQUENCE [LARGE SCALE GENOMIC DNA]</scope>
    <source>
        <strain evidence="9">ATCC 700103</strain>
    </source>
</reference>
<name>A0A1N6U5C4_9FIRM</name>
<keyword evidence="9" id="KW-1185">Reference proteome</keyword>
<gene>
    <name evidence="8" type="ORF">SAMN05421834_10646</name>
</gene>
<organism evidence="8 9">
    <name type="scientific">Halanaerobium kushneri</name>
    <dbReference type="NCBI Taxonomy" id="56779"/>
    <lineage>
        <taxon>Bacteria</taxon>
        <taxon>Bacillati</taxon>
        <taxon>Bacillota</taxon>
        <taxon>Clostridia</taxon>
        <taxon>Halanaerobiales</taxon>
        <taxon>Halanaerobiaceae</taxon>
        <taxon>Halanaerobium</taxon>
    </lineage>
</organism>
<proteinExistence type="inferred from homology"/>
<dbReference type="PANTHER" id="PTHR43663:SF1">
    <property type="entry name" value="CHROMATE TRANSPORTER"/>
    <property type="match status" value="1"/>
</dbReference>
<dbReference type="RefSeq" id="WP_076544374.1">
    <property type="nucleotide sequence ID" value="NZ_FTNC01000006.1"/>
</dbReference>
<feature type="transmembrane region" description="Helical" evidence="7">
    <location>
        <begin position="7"/>
        <end position="26"/>
    </location>
</feature>
<feature type="transmembrane region" description="Helical" evidence="7">
    <location>
        <begin position="77"/>
        <end position="99"/>
    </location>
</feature>
<feature type="transmembrane region" description="Helical" evidence="7">
    <location>
        <begin position="111"/>
        <end position="130"/>
    </location>
</feature>
<feature type="transmembrane region" description="Helical" evidence="7">
    <location>
        <begin position="142"/>
        <end position="175"/>
    </location>
</feature>
<dbReference type="Pfam" id="PF02417">
    <property type="entry name" value="Chromate_transp"/>
    <property type="match status" value="1"/>
</dbReference>
<accession>A0A1N6U5C4</accession>
<dbReference type="OrthoDB" id="9788907at2"/>
<evidence type="ECO:0000256" key="5">
    <source>
        <dbReference type="ARBA" id="ARBA00022989"/>
    </source>
</evidence>
<comment type="subcellular location">
    <subcellularLocation>
        <location evidence="1">Cell membrane</location>
        <topology evidence="1">Multi-pass membrane protein</topology>
    </subcellularLocation>
</comment>
<evidence type="ECO:0000313" key="8">
    <source>
        <dbReference type="EMBL" id="SIQ60814.1"/>
    </source>
</evidence>
<dbReference type="Proteomes" id="UP000185669">
    <property type="component" value="Unassembled WGS sequence"/>
</dbReference>
<protein>
    <submittedName>
        <fullName evidence="8">Chromate transporter</fullName>
    </submittedName>
</protein>
<evidence type="ECO:0000256" key="4">
    <source>
        <dbReference type="ARBA" id="ARBA00022692"/>
    </source>
</evidence>
<evidence type="ECO:0000256" key="7">
    <source>
        <dbReference type="SAM" id="Phobius"/>
    </source>
</evidence>
<dbReference type="InterPro" id="IPR052518">
    <property type="entry name" value="CHR_Transporter"/>
</dbReference>